<keyword evidence="5" id="KW-1185">Reference proteome</keyword>
<feature type="DNA-binding region" description="H-T-H motif" evidence="2">
    <location>
        <begin position="29"/>
        <end position="48"/>
    </location>
</feature>
<dbReference type="EMBL" id="JAKXMK010000035">
    <property type="protein sequence ID" value="MCH6170636.1"/>
    <property type="molecule type" value="Genomic_DNA"/>
</dbReference>
<dbReference type="PROSITE" id="PS50977">
    <property type="entry name" value="HTH_TETR_2"/>
    <property type="match status" value="1"/>
</dbReference>
<evidence type="ECO:0000256" key="1">
    <source>
        <dbReference type="ARBA" id="ARBA00023125"/>
    </source>
</evidence>
<dbReference type="InterPro" id="IPR041467">
    <property type="entry name" value="Sco4008_C"/>
</dbReference>
<dbReference type="InterPro" id="IPR050109">
    <property type="entry name" value="HTH-type_TetR-like_transc_reg"/>
</dbReference>
<dbReference type="PANTHER" id="PTHR30328">
    <property type="entry name" value="TRANSCRIPTIONAL REPRESSOR"/>
    <property type="match status" value="1"/>
</dbReference>
<name>A0ABS9TQ29_9PSEU</name>
<reference evidence="4 5" key="1">
    <citation type="submission" date="2022-03" db="EMBL/GenBank/DDBJ databases">
        <title>Pseudonocardia alaer sp. nov., a novel actinomycete isolated from reed forest soil.</title>
        <authorList>
            <person name="Wang L."/>
        </authorList>
    </citation>
    <scope>NUCLEOTIDE SEQUENCE [LARGE SCALE GENOMIC DNA]</scope>
    <source>
        <strain evidence="4 5">Y-16303</strain>
    </source>
</reference>
<organism evidence="4 5">
    <name type="scientific">Pseudonocardia alaniniphila</name>
    <dbReference type="NCBI Taxonomy" id="75291"/>
    <lineage>
        <taxon>Bacteria</taxon>
        <taxon>Bacillati</taxon>
        <taxon>Actinomycetota</taxon>
        <taxon>Actinomycetes</taxon>
        <taxon>Pseudonocardiales</taxon>
        <taxon>Pseudonocardiaceae</taxon>
        <taxon>Pseudonocardia</taxon>
    </lineage>
</organism>
<dbReference type="Proteomes" id="UP001299970">
    <property type="component" value="Unassembled WGS sequence"/>
</dbReference>
<dbReference type="PRINTS" id="PR00455">
    <property type="entry name" value="HTHTETR"/>
</dbReference>
<accession>A0ABS9TQ29</accession>
<dbReference type="SUPFAM" id="SSF48498">
    <property type="entry name" value="Tetracyclin repressor-like, C-terminal domain"/>
    <property type="match status" value="1"/>
</dbReference>
<dbReference type="RefSeq" id="WP_241041442.1">
    <property type="nucleotide sequence ID" value="NZ_BAAAJF010000060.1"/>
</dbReference>
<evidence type="ECO:0000313" key="5">
    <source>
        <dbReference type="Proteomes" id="UP001299970"/>
    </source>
</evidence>
<evidence type="ECO:0000259" key="3">
    <source>
        <dbReference type="PROSITE" id="PS50977"/>
    </source>
</evidence>
<feature type="domain" description="HTH tetR-type" evidence="3">
    <location>
        <begin position="6"/>
        <end position="66"/>
    </location>
</feature>
<dbReference type="InterPro" id="IPR009057">
    <property type="entry name" value="Homeodomain-like_sf"/>
</dbReference>
<proteinExistence type="predicted"/>
<dbReference type="InterPro" id="IPR036271">
    <property type="entry name" value="Tet_transcr_reg_TetR-rel_C_sf"/>
</dbReference>
<keyword evidence="1 2" id="KW-0238">DNA-binding</keyword>
<dbReference type="SUPFAM" id="SSF46689">
    <property type="entry name" value="Homeodomain-like"/>
    <property type="match status" value="1"/>
</dbReference>
<dbReference type="PANTHER" id="PTHR30328:SF54">
    <property type="entry name" value="HTH-TYPE TRANSCRIPTIONAL REPRESSOR SCO4008"/>
    <property type="match status" value="1"/>
</dbReference>
<dbReference type="Pfam" id="PF00440">
    <property type="entry name" value="TetR_N"/>
    <property type="match status" value="1"/>
</dbReference>
<gene>
    <name evidence="4" type="ORF">MMF94_33455</name>
</gene>
<dbReference type="Pfam" id="PF17926">
    <property type="entry name" value="TetR_C_21"/>
    <property type="match status" value="1"/>
</dbReference>
<protein>
    <submittedName>
        <fullName evidence="4">TetR family transcriptional regulator</fullName>
    </submittedName>
</protein>
<evidence type="ECO:0000256" key="2">
    <source>
        <dbReference type="PROSITE-ProRule" id="PRU00335"/>
    </source>
</evidence>
<comment type="caution">
    <text evidence="4">The sequence shown here is derived from an EMBL/GenBank/DDBJ whole genome shotgun (WGS) entry which is preliminary data.</text>
</comment>
<evidence type="ECO:0000313" key="4">
    <source>
        <dbReference type="EMBL" id="MCH6170636.1"/>
    </source>
</evidence>
<sequence>MPRDASDTRRRILAAAVEEFANFGIAGARVERIASRASANKRALYEQFGDKTTLFTIVLASELEKLANAVELRPDNVAEYVGDLFDYCAGHPWLVRLVQWEALWFAPRQAPNFAQRASGYAKKVEAVAAAQRAGHINDELPAERVLMLLIGLAEWTIYVPQLAEMILGDNPAAAEQRARHRAFLVAAAHQLLAVERR</sequence>
<dbReference type="InterPro" id="IPR001647">
    <property type="entry name" value="HTH_TetR"/>
</dbReference>
<dbReference type="Gene3D" id="1.10.357.10">
    <property type="entry name" value="Tetracycline Repressor, domain 2"/>
    <property type="match status" value="1"/>
</dbReference>